<evidence type="ECO:0000256" key="2">
    <source>
        <dbReference type="ARBA" id="ARBA00022833"/>
    </source>
</evidence>
<dbReference type="Proteomes" id="UP001160390">
    <property type="component" value="Unassembled WGS sequence"/>
</dbReference>
<dbReference type="CDD" id="cd00067">
    <property type="entry name" value="GAL4"/>
    <property type="match status" value="1"/>
</dbReference>
<dbReference type="Pfam" id="PF11951">
    <property type="entry name" value="Fungal_trans_2"/>
    <property type="match status" value="1"/>
</dbReference>
<dbReference type="Gene3D" id="4.10.240.10">
    <property type="entry name" value="Zn(2)-C6 fungal-type DNA-binding domain"/>
    <property type="match status" value="1"/>
</dbReference>
<reference evidence="8" key="1">
    <citation type="submission" date="2023-01" db="EMBL/GenBank/DDBJ databases">
        <authorList>
            <person name="Piombo E."/>
        </authorList>
    </citation>
    <scope>NUCLEOTIDE SEQUENCE</scope>
</reference>
<evidence type="ECO:0000313" key="8">
    <source>
        <dbReference type="EMBL" id="CAI6091906.1"/>
    </source>
</evidence>
<keyword evidence="9" id="KW-1185">Reference proteome</keyword>
<keyword evidence="4" id="KW-0238">DNA-binding</keyword>
<dbReference type="PROSITE" id="PS00463">
    <property type="entry name" value="ZN2_CY6_FUNGAL_1"/>
    <property type="match status" value="1"/>
</dbReference>
<keyword evidence="3" id="KW-0805">Transcription regulation</keyword>
<evidence type="ECO:0000256" key="5">
    <source>
        <dbReference type="ARBA" id="ARBA00023163"/>
    </source>
</evidence>
<dbReference type="GO" id="GO:0000981">
    <property type="term" value="F:DNA-binding transcription factor activity, RNA polymerase II-specific"/>
    <property type="evidence" value="ECO:0007669"/>
    <property type="project" value="InterPro"/>
</dbReference>
<evidence type="ECO:0000256" key="1">
    <source>
        <dbReference type="ARBA" id="ARBA00022723"/>
    </source>
</evidence>
<organism evidence="8 9">
    <name type="scientific">Clonostachys chloroleuca</name>
    <dbReference type="NCBI Taxonomy" id="1926264"/>
    <lineage>
        <taxon>Eukaryota</taxon>
        <taxon>Fungi</taxon>
        <taxon>Dikarya</taxon>
        <taxon>Ascomycota</taxon>
        <taxon>Pezizomycotina</taxon>
        <taxon>Sordariomycetes</taxon>
        <taxon>Hypocreomycetidae</taxon>
        <taxon>Hypocreales</taxon>
        <taxon>Bionectriaceae</taxon>
        <taxon>Clonostachys</taxon>
    </lineage>
</organism>
<dbReference type="GO" id="GO:0003677">
    <property type="term" value="F:DNA binding"/>
    <property type="evidence" value="ECO:0007669"/>
    <property type="project" value="UniProtKB-KW"/>
</dbReference>
<dbReference type="SMART" id="SM00066">
    <property type="entry name" value="GAL4"/>
    <property type="match status" value="1"/>
</dbReference>
<evidence type="ECO:0000259" key="7">
    <source>
        <dbReference type="PROSITE" id="PS50048"/>
    </source>
</evidence>
<dbReference type="InterPro" id="IPR021858">
    <property type="entry name" value="Fun_TF"/>
</dbReference>
<dbReference type="AlphaFoldDB" id="A0AA35Q2T3"/>
<dbReference type="PANTHER" id="PTHR36206:SF13">
    <property type="entry name" value="TRANSCRIPTIONAL REGULATORY PROTEIN MOC3"/>
    <property type="match status" value="1"/>
</dbReference>
<accession>A0AA35Q2T3</accession>
<dbReference type="InterPro" id="IPR001138">
    <property type="entry name" value="Zn2Cys6_DnaBD"/>
</dbReference>
<evidence type="ECO:0000256" key="4">
    <source>
        <dbReference type="ARBA" id="ARBA00023125"/>
    </source>
</evidence>
<evidence type="ECO:0000313" key="9">
    <source>
        <dbReference type="Proteomes" id="UP001160390"/>
    </source>
</evidence>
<protein>
    <recommendedName>
        <fullName evidence="7">Zn(2)-C6 fungal-type domain-containing protein</fullName>
    </recommendedName>
</protein>
<dbReference type="EMBL" id="CABFNP030001195">
    <property type="protein sequence ID" value="CAI6091906.1"/>
    <property type="molecule type" value="Genomic_DNA"/>
</dbReference>
<name>A0AA35Q2T3_9HYPO</name>
<dbReference type="PROSITE" id="PS50048">
    <property type="entry name" value="ZN2_CY6_FUNGAL_2"/>
    <property type="match status" value="1"/>
</dbReference>
<dbReference type="Pfam" id="PF00172">
    <property type="entry name" value="Zn_clus"/>
    <property type="match status" value="1"/>
</dbReference>
<dbReference type="InterPro" id="IPR052360">
    <property type="entry name" value="Transcr_Regulatory_Proteins"/>
</dbReference>
<dbReference type="SUPFAM" id="SSF57701">
    <property type="entry name" value="Zn2/Cys6 DNA-binding domain"/>
    <property type="match status" value="1"/>
</dbReference>
<proteinExistence type="predicted"/>
<dbReference type="PANTHER" id="PTHR36206">
    <property type="entry name" value="ASPERCRYPTIN BIOSYNTHESIS CLUSTER-SPECIFIC TRANSCRIPTION REGULATOR ATNN-RELATED"/>
    <property type="match status" value="1"/>
</dbReference>
<keyword evidence="1" id="KW-0479">Metal-binding</keyword>
<keyword evidence="6" id="KW-0539">Nucleus</keyword>
<comment type="caution">
    <text evidence="8">The sequence shown here is derived from an EMBL/GenBank/DDBJ whole genome shotgun (WGS) entry which is preliminary data.</text>
</comment>
<gene>
    <name evidence="8" type="ORF">CCHLO57077_00006081</name>
</gene>
<keyword evidence="2" id="KW-0862">Zinc</keyword>
<dbReference type="GO" id="GO:0008270">
    <property type="term" value="F:zinc ion binding"/>
    <property type="evidence" value="ECO:0007669"/>
    <property type="project" value="InterPro"/>
</dbReference>
<evidence type="ECO:0000256" key="6">
    <source>
        <dbReference type="ARBA" id="ARBA00023242"/>
    </source>
</evidence>
<dbReference type="InterPro" id="IPR036864">
    <property type="entry name" value="Zn2-C6_fun-type_DNA-bd_sf"/>
</dbReference>
<evidence type="ECO:0000256" key="3">
    <source>
        <dbReference type="ARBA" id="ARBA00023015"/>
    </source>
</evidence>
<sequence>MLKRTRTGCISCRIRRVKCDETKPHCHRCKSARRVCDGYLPEGQTMTRREMVEALSKIGTLRPASEALAGQRQPERSLAQLPTQAMLSNRDFIYFDYFRRATAPNTDALIPSAFWSQDLLQLAHTEPAIWHATLALGALHRRWELESAGPETENLVRSATSHYGKALSLAKDLRSPAKILALSLPLIASANMLGFWDESHLHILSAFKILAQDSGRMPDAQRIASTLTRMDIQSITFDDSRSPYPFAEAAAVRSTSQGMATATIESYSQASSTVFALIREAMINEAAYTEGIVDEATYQFVQADLRDKTQRFESQMAEFEAGHGRSLNESAALTIRIYHCWLRFIFTLTVPCPESDFDLRLGYFQRVITLAYAVMKRQAVSKSVQLSLEPALVAPLFDVGKRSRHPALRRHGLQLLQGMNRHEGMWRSDGAAMALKAIIDVEESQMAYSAEMVGSIENYCAVHSMQEEASAVPWDAWASPGYEPPTNYSWLGIDPIPEDQRVAIVGVLSRFDSRQLDLELAMSPSSPCRRPGYSKRVTIQF</sequence>
<keyword evidence="5" id="KW-0804">Transcription</keyword>
<feature type="domain" description="Zn(2)-C6 fungal-type" evidence="7">
    <location>
        <begin position="8"/>
        <end position="36"/>
    </location>
</feature>